<proteinExistence type="predicted"/>
<comment type="caution">
    <text evidence="1">The sequence shown here is derived from an EMBL/GenBank/DDBJ whole genome shotgun (WGS) entry which is preliminary data.</text>
</comment>
<sequence>MSGYLIKWEAKSCFVRKRLSIEILCKDPYGSEDTFTSTMKSVEAGSRLVSSIELPAFQYLKGCSKIRQRLDFA</sequence>
<accession>A0A7I8W5G1</accession>
<protein>
    <submittedName>
        <fullName evidence="1">DgyrCDS11797</fullName>
    </submittedName>
</protein>
<dbReference type="Proteomes" id="UP000549394">
    <property type="component" value="Unassembled WGS sequence"/>
</dbReference>
<organism evidence="1 2">
    <name type="scientific">Dimorphilus gyrociliatus</name>
    <dbReference type="NCBI Taxonomy" id="2664684"/>
    <lineage>
        <taxon>Eukaryota</taxon>
        <taxon>Metazoa</taxon>
        <taxon>Spiralia</taxon>
        <taxon>Lophotrochozoa</taxon>
        <taxon>Annelida</taxon>
        <taxon>Polychaeta</taxon>
        <taxon>Polychaeta incertae sedis</taxon>
        <taxon>Dinophilidae</taxon>
        <taxon>Dimorphilus</taxon>
    </lineage>
</organism>
<gene>
    <name evidence="1" type="ORF">DGYR_LOCUS11130</name>
</gene>
<keyword evidence="2" id="KW-1185">Reference proteome</keyword>
<dbReference type="AlphaFoldDB" id="A0A7I8W5G1"/>
<evidence type="ECO:0000313" key="2">
    <source>
        <dbReference type="Proteomes" id="UP000549394"/>
    </source>
</evidence>
<dbReference type="EMBL" id="CAJFCJ010000019">
    <property type="protein sequence ID" value="CAD5123451.1"/>
    <property type="molecule type" value="Genomic_DNA"/>
</dbReference>
<evidence type="ECO:0000313" key="1">
    <source>
        <dbReference type="EMBL" id="CAD5123451.1"/>
    </source>
</evidence>
<reference evidence="1 2" key="1">
    <citation type="submission" date="2020-08" db="EMBL/GenBank/DDBJ databases">
        <authorList>
            <person name="Hejnol A."/>
        </authorList>
    </citation>
    <scope>NUCLEOTIDE SEQUENCE [LARGE SCALE GENOMIC DNA]</scope>
</reference>
<name>A0A7I8W5G1_9ANNE</name>